<feature type="region of interest" description="Disordered" evidence="1">
    <location>
        <begin position="1"/>
        <end position="35"/>
    </location>
</feature>
<proteinExistence type="predicted"/>
<name>A0A5P1F938_ASPOF</name>
<dbReference type="Gramene" id="ONK74845">
    <property type="protein sequence ID" value="ONK74845"/>
    <property type="gene ID" value="A4U43_C03F10720"/>
</dbReference>
<organism evidence="2 3">
    <name type="scientific">Asparagus officinalis</name>
    <name type="common">Garden asparagus</name>
    <dbReference type="NCBI Taxonomy" id="4686"/>
    <lineage>
        <taxon>Eukaryota</taxon>
        <taxon>Viridiplantae</taxon>
        <taxon>Streptophyta</taxon>
        <taxon>Embryophyta</taxon>
        <taxon>Tracheophyta</taxon>
        <taxon>Spermatophyta</taxon>
        <taxon>Magnoliopsida</taxon>
        <taxon>Liliopsida</taxon>
        <taxon>Asparagales</taxon>
        <taxon>Asparagaceae</taxon>
        <taxon>Asparagoideae</taxon>
        <taxon>Asparagus</taxon>
    </lineage>
</organism>
<feature type="compositionally biased region" description="Polar residues" evidence="1">
    <location>
        <begin position="23"/>
        <end position="35"/>
    </location>
</feature>
<protein>
    <submittedName>
        <fullName evidence="2">Uncharacterized protein</fullName>
    </submittedName>
</protein>
<evidence type="ECO:0000256" key="1">
    <source>
        <dbReference type="SAM" id="MobiDB-lite"/>
    </source>
</evidence>
<feature type="compositionally biased region" description="Basic and acidic residues" evidence="1">
    <location>
        <begin position="704"/>
        <end position="714"/>
    </location>
</feature>
<keyword evidence="3" id="KW-1185">Reference proteome</keyword>
<dbReference type="Proteomes" id="UP000243459">
    <property type="component" value="Chromosome 3"/>
</dbReference>
<reference evidence="3" key="1">
    <citation type="journal article" date="2017" name="Nat. Commun.">
        <title>The asparagus genome sheds light on the origin and evolution of a young Y chromosome.</title>
        <authorList>
            <person name="Harkess A."/>
            <person name="Zhou J."/>
            <person name="Xu C."/>
            <person name="Bowers J.E."/>
            <person name="Van der Hulst R."/>
            <person name="Ayyampalayam S."/>
            <person name="Mercati F."/>
            <person name="Riccardi P."/>
            <person name="McKain M.R."/>
            <person name="Kakrana A."/>
            <person name="Tang H."/>
            <person name="Ray J."/>
            <person name="Groenendijk J."/>
            <person name="Arikit S."/>
            <person name="Mathioni S.M."/>
            <person name="Nakano M."/>
            <person name="Shan H."/>
            <person name="Telgmann-Rauber A."/>
            <person name="Kanno A."/>
            <person name="Yue Z."/>
            <person name="Chen H."/>
            <person name="Li W."/>
            <person name="Chen Y."/>
            <person name="Xu X."/>
            <person name="Zhang Y."/>
            <person name="Luo S."/>
            <person name="Chen H."/>
            <person name="Gao J."/>
            <person name="Mao Z."/>
            <person name="Pires J.C."/>
            <person name="Luo M."/>
            <person name="Kudrna D."/>
            <person name="Wing R.A."/>
            <person name="Meyers B.C."/>
            <person name="Yi K."/>
            <person name="Kong H."/>
            <person name="Lavrijsen P."/>
            <person name="Sunseri F."/>
            <person name="Falavigna A."/>
            <person name="Ye Y."/>
            <person name="Leebens-Mack J.H."/>
            <person name="Chen G."/>
        </authorList>
    </citation>
    <scope>NUCLEOTIDE SEQUENCE [LARGE SCALE GENOMIC DNA]</scope>
    <source>
        <strain evidence="3">cv. DH0086</strain>
    </source>
</reference>
<evidence type="ECO:0000313" key="2">
    <source>
        <dbReference type="EMBL" id="ONK74845.1"/>
    </source>
</evidence>
<accession>A0A5P1F938</accession>
<feature type="region of interest" description="Disordered" evidence="1">
    <location>
        <begin position="691"/>
        <end position="729"/>
    </location>
</feature>
<gene>
    <name evidence="2" type="ORF">A4U43_C03F10720</name>
</gene>
<feature type="compositionally biased region" description="Polar residues" evidence="1">
    <location>
        <begin position="693"/>
        <end position="703"/>
    </location>
</feature>
<evidence type="ECO:0000313" key="3">
    <source>
        <dbReference type="Proteomes" id="UP000243459"/>
    </source>
</evidence>
<dbReference type="EMBL" id="CM007383">
    <property type="protein sequence ID" value="ONK74845.1"/>
    <property type="molecule type" value="Genomic_DNA"/>
</dbReference>
<dbReference type="AlphaFoldDB" id="A0A5P1F938"/>
<sequence length="729" mass="81524">MDPAIGAKSHGWSHYESKPSYLKRSTSPNDPRSSNNFAKCLMYDHRDYHGPQGSGREITYSTLGIDKSLLPQEPISDVNSTMDMQSHQFNSQLPSTHLGPSPLYLRPPNLMGSSFPICNPPNASLSCVHSEGLFNFHDYKHVSHSERYDPSNPRISFPSGILMSKGNEMLSSVHPTNSHGYTEASGEEFELGGQSCGNVNSPDYIPFPVSNCFNKNLASSYSNSSWKDTSNIYSSESTEDDDSEGIKPYLASRGEARYPKFKKSRLRSDTEQSRTSVFSRLTKVSDTRRLSGFHLSKAPQARHLSKRQKAFKYGTQEPVVSPSQDYHATSLSQREEQLIEVTEVSKQRDKFDDDEMFAPPAAREGNMRTSGKLEISNDEINEEAITENEIEKSEHLFLNFKRRSEIRRLSCENRSNRFSDDGLDEETPQKCKRRKLLRPSFSQEEHQDFQAATRETVGFKTVIENSELSPLNHLHTKNKKSPASVTDVHDVEVALEKRDYTSEASRATQVDSEKKKRAAAEGFLGDGISDKMDKASEVQRNTQFDVENKKHPASVIDLNVVASEKRYKSSEALRTTQLIAEKKNHAAAEGGLGDLASDKTDITSETFRSTKLDVDYKNHPAAEGGFGDVASDKTSEALRNTHFDAEKKNYTTAEGGLGNVVSYKKENCSESLTAHKKEVSNRNLRWFLKKSVGGSSKESNGRQVNEKIKDENHTVTEAPDLLADSKHGD</sequence>